<evidence type="ECO:0000313" key="7">
    <source>
        <dbReference type="EMBL" id="NEL53828.1"/>
    </source>
</evidence>
<keyword evidence="2" id="KW-0479">Metal-binding</keyword>
<dbReference type="GO" id="GO:0016874">
    <property type="term" value="F:ligase activity"/>
    <property type="evidence" value="ECO:0007669"/>
    <property type="project" value="UniProtKB-KW"/>
</dbReference>
<proteinExistence type="predicted"/>
<dbReference type="SUPFAM" id="SSF56059">
    <property type="entry name" value="Glutathione synthetase ATP-binding domain-like"/>
    <property type="match status" value="1"/>
</dbReference>
<keyword evidence="5" id="KW-0460">Magnesium</keyword>
<dbReference type="Proteomes" id="UP000470470">
    <property type="component" value="Unassembled WGS sequence"/>
</dbReference>
<comment type="caution">
    <text evidence="7">The sequence shown here is derived from an EMBL/GenBank/DDBJ whole genome shotgun (WGS) entry which is preliminary data.</text>
</comment>
<dbReference type="Pfam" id="PF03738">
    <property type="entry name" value="GSP_synth"/>
    <property type="match status" value="1"/>
</dbReference>
<reference evidence="7 8" key="1">
    <citation type="submission" date="2020-02" db="EMBL/GenBank/DDBJ databases">
        <title>The whole genome sequence of CPCC 205119.</title>
        <authorList>
            <person name="Jiang Z."/>
        </authorList>
    </citation>
    <scope>NUCLEOTIDE SEQUENCE [LARGE SCALE GENOMIC DNA]</scope>
    <source>
        <strain evidence="7 8">CPCC 205119</strain>
    </source>
</reference>
<gene>
    <name evidence="7" type="ORF">G1H19_07430</name>
</gene>
<protein>
    <submittedName>
        <fullName evidence="7">Glutathionylspermidine synthase family protein</fullName>
    </submittedName>
</protein>
<keyword evidence="1" id="KW-0436">Ligase</keyword>
<feature type="domain" description="Glutathionylspermidine synthase pre-ATP-grasp-like" evidence="6">
    <location>
        <begin position="12"/>
        <end position="412"/>
    </location>
</feature>
<evidence type="ECO:0000256" key="2">
    <source>
        <dbReference type="ARBA" id="ARBA00022723"/>
    </source>
</evidence>
<dbReference type="GO" id="GO:0005524">
    <property type="term" value="F:ATP binding"/>
    <property type="evidence" value="ECO:0007669"/>
    <property type="project" value="UniProtKB-KW"/>
</dbReference>
<dbReference type="Gene3D" id="3.30.1490.330">
    <property type="match status" value="1"/>
</dbReference>
<accession>A0A7K3WBI6</accession>
<evidence type="ECO:0000259" key="6">
    <source>
        <dbReference type="Pfam" id="PF03738"/>
    </source>
</evidence>
<evidence type="ECO:0000256" key="5">
    <source>
        <dbReference type="ARBA" id="ARBA00022842"/>
    </source>
</evidence>
<name>A0A7K3WBI6_9ACTN</name>
<dbReference type="InterPro" id="IPR016185">
    <property type="entry name" value="PreATP-grasp_dom_sf"/>
</dbReference>
<sequence>MRRLYGTARLGWQAAVEAEGLVYNRTEVPGADPVSYWREDVFYDFSTTEIDTLFSATQQLFAACVEAGDRIVASDELLQRMRVPRDCWDVVRRDWEAEPPSVYGRFDLSWGGEQSGELPKLLEFNADTPTSLVESAVSQWSWHLETGNGLDQWNRLDEALIEAWTRNLRLWELRNGRKPHVHLAWTSEDRSGEDQMTVAYMADCVRRAGYEFTVMTTEQIQLDPGDAYFYDAEGRHLDVVFKLYPWEWLAEDAFGPSVVADLRRGGGTTWVEPVYKMLWSNKGLLPVLWQLFEHDSVLSRYLLPAYFADDPARLDLVTTGYATKPLLGREGANVELRAPRSGELLAEAGGRYGAGGRVWQQLHPLPDFAGPDGPHHPVLGTWVVDGHPEGMGIRESDGLITDNLSHFAPHTIDHHVREARRP</sequence>
<dbReference type="InterPro" id="IPR005494">
    <property type="entry name" value="GSPS_pre-ATP-grasp-like_dom"/>
</dbReference>
<dbReference type="GO" id="GO:0046872">
    <property type="term" value="F:metal ion binding"/>
    <property type="evidence" value="ECO:0007669"/>
    <property type="project" value="UniProtKB-KW"/>
</dbReference>
<evidence type="ECO:0000313" key="8">
    <source>
        <dbReference type="Proteomes" id="UP000470470"/>
    </source>
</evidence>
<dbReference type="AlphaFoldDB" id="A0A7K3WBI6"/>
<evidence type="ECO:0000256" key="4">
    <source>
        <dbReference type="ARBA" id="ARBA00022840"/>
    </source>
</evidence>
<evidence type="ECO:0000256" key="3">
    <source>
        <dbReference type="ARBA" id="ARBA00022741"/>
    </source>
</evidence>
<dbReference type="EMBL" id="JAAGWK010000010">
    <property type="protein sequence ID" value="NEL53828.1"/>
    <property type="molecule type" value="Genomic_DNA"/>
</dbReference>
<keyword evidence="4" id="KW-0067">ATP-binding</keyword>
<evidence type="ECO:0000256" key="1">
    <source>
        <dbReference type="ARBA" id="ARBA00022598"/>
    </source>
</evidence>
<dbReference type="RefSeq" id="WP_162392688.1">
    <property type="nucleotide sequence ID" value="NZ_JAABOZ010000002.1"/>
</dbReference>
<keyword evidence="8" id="KW-1185">Reference proteome</keyword>
<keyword evidence="3" id="KW-0547">Nucleotide-binding</keyword>
<dbReference type="SUPFAM" id="SSF52440">
    <property type="entry name" value="PreATP-grasp domain"/>
    <property type="match status" value="1"/>
</dbReference>
<organism evidence="7 8">
    <name type="scientific">Goekera deserti</name>
    <dbReference type="NCBI Taxonomy" id="2497753"/>
    <lineage>
        <taxon>Bacteria</taxon>
        <taxon>Bacillati</taxon>
        <taxon>Actinomycetota</taxon>
        <taxon>Actinomycetes</taxon>
        <taxon>Geodermatophilales</taxon>
        <taxon>Geodermatophilaceae</taxon>
        <taxon>Goekera</taxon>
    </lineage>
</organism>